<sequence>MLWGVLLGMSVLVFVGGYLVTRPPSSYEAVAGPSEQGVNTEGVFRPGGYIDIEFHPGIASIRGHYRGTAQIRLYQGGDSSDAWLDVQMPIGKDWPNSFSGDPDEEDFTVEHRVYLPDDEVHPGRAELVLNYQLFYPVDAGPGSALTSYFKDASGREHVSVPVELSAERLSPAEVAWLDRVSAWSPVLDTAAAVALVVGISSLFMLAIRRPKR</sequence>
<keyword evidence="2" id="KW-1185">Reference proteome</keyword>
<gene>
    <name evidence="1" type="ORF">BCR15_13550</name>
</gene>
<reference evidence="2" key="1">
    <citation type="submission" date="2016-07" db="EMBL/GenBank/DDBJ databases">
        <authorList>
            <person name="Florea S."/>
            <person name="Webb J.S."/>
            <person name="Jaromczyk J."/>
            <person name="Schardl C.L."/>
        </authorList>
    </citation>
    <scope>NUCLEOTIDE SEQUENCE [LARGE SCALE GENOMIC DNA]</scope>
    <source>
        <strain evidence="2">IPBSL-7</strain>
    </source>
</reference>
<evidence type="ECO:0000313" key="1">
    <source>
        <dbReference type="EMBL" id="OCL36727.1"/>
    </source>
</evidence>
<proteinExistence type="predicted"/>
<dbReference type="AlphaFoldDB" id="A0A1C0AQU8"/>
<dbReference type="Proteomes" id="UP000093501">
    <property type="component" value="Unassembled WGS sequence"/>
</dbReference>
<comment type="caution">
    <text evidence="1">The sequence shown here is derived from an EMBL/GenBank/DDBJ whole genome shotgun (WGS) entry which is preliminary data.</text>
</comment>
<name>A0A1C0AQU8_9ACTN</name>
<protein>
    <submittedName>
        <fullName evidence="1">Uncharacterized protein</fullName>
    </submittedName>
</protein>
<dbReference type="EMBL" id="MBQD01000007">
    <property type="protein sequence ID" value="OCL36727.1"/>
    <property type="molecule type" value="Genomic_DNA"/>
</dbReference>
<accession>A0A1C0AQU8</accession>
<evidence type="ECO:0000313" key="2">
    <source>
        <dbReference type="Proteomes" id="UP000093501"/>
    </source>
</evidence>
<organism evidence="1 2">
    <name type="scientific">Tessaracoccus lapidicaptus</name>
    <dbReference type="NCBI Taxonomy" id="1427523"/>
    <lineage>
        <taxon>Bacteria</taxon>
        <taxon>Bacillati</taxon>
        <taxon>Actinomycetota</taxon>
        <taxon>Actinomycetes</taxon>
        <taxon>Propionibacteriales</taxon>
        <taxon>Propionibacteriaceae</taxon>
        <taxon>Tessaracoccus</taxon>
    </lineage>
</organism>